<evidence type="ECO:0000259" key="3">
    <source>
        <dbReference type="Pfam" id="PF13175"/>
    </source>
</evidence>
<dbReference type="PANTHER" id="PTHR41259">
    <property type="entry name" value="DOUBLE-STRAND BREAK REPAIR RAD50 ATPASE, PUTATIVE-RELATED"/>
    <property type="match status" value="1"/>
</dbReference>
<organism evidence="4 5">
    <name type="scientific">Mycolicibacterium insubricum</name>
    <dbReference type="NCBI Taxonomy" id="444597"/>
    <lineage>
        <taxon>Bacteria</taxon>
        <taxon>Bacillati</taxon>
        <taxon>Actinomycetota</taxon>
        <taxon>Actinomycetes</taxon>
        <taxon>Mycobacteriales</taxon>
        <taxon>Mycobacteriaceae</taxon>
        <taxon>Mycolicibacterium</taxon>
    </lineage>
</organism>
<evidence type="ECO:0000256" key="2">
    <source>
        <dbReference type="SAM" id="MobiDB-lite"/>
    </source>
</evidence>
<accession>A0A1X0DN35</accession>
<evidence type="ECO:0000313" key="4">
    <source>
        <dbReference type="EMBL" id="ORA73559.1"/>
    </source>
</evidence>
<proteinExistence type="predicted"/>
<feature type="compositionally biased region" description="Low complexity" evidence="2">
    <location>
        <begin position="631"/>
        <end position="643"/>
    </location>
</feature>
<keyword evidence="1" id="KW-0175">Coiled coil</keyword>
<dbReference type="RefSeq" id="WP_083029130.1">
    <property type="nucleotide sequence ID" value="NZ_AP022618.1"/>
</dbReference>
<dbReference type="InterPro" id="IPR027417">
    <property type="entry name" value="P-loop_NTPase"/>
</dbReference>
<dbReference type="OrthoDB" id="3177877at2"/>
<dbReference type="Pfam" id="PF13175">
    <property type="entry name" value="AAA_15"/>
    <property type="match status" value="1"/>
</dbReference>
<evidence type="ECO:0000313" key="5">
    <source>
        <dbReference type="Proteomes" id="UP000192801"/>
    </source>
</evidence>
<feature type="coiled-coil region" evidence="1">
    <location>
        <begin position="327"/>
        <end position="359"/>
    </location>
</feature>
<keyword evidence="5" id="KW-1185">Reference proteome</keyword>
<feature type="region of interest" description="Disordered" evidence="2">
    <location>
        <begin position="624"/>
        <end position="643"/>
    </location>
</feature>
<protein>
    <recommendedName>
        <fullName evidence="3">Endonuclease GajA/Old nuclease/RecF-like AAA domain-containing protein</fullName>
    </recommendedName>
</protein>
<evidence type="ECO:0000256" key="1">
    <source>
        <dbReference type="SAM" id="Coils"/>
    </source>
</evidence>
<reference evidence="4 5" key="1">
    <citation type="submission" date="2016-12" db="EMBL/GenBank/DDBJ databases">
        <title>The new phylogeny of genus Mycobacterium.</title>
        <authorList>
            <person name="Tortoli E."/>
            <person name="Trovato A."/>
            <person name="Cirillo D.M."/>
        </authorList>
    </citation>
    <scope>NUCLEOTIDE SEQUENCE [LARGE SCALE GENOMIC DNA]</scope>
    <source>
        <strain evidence="4 5">DSM 45130</strain>
    </source>
</reference>
<dbReference type="STRING" id="444597.BST26_01895"/>
<comment type="caution">
    <text evidence="4">The sequence shown here is derived from an EMBL/GenBank/DDBJ whole genome shotgun (WGS) entry which is preliminary data.</text>
</comment>
<name>A0A1X0DN35_9MYCO</name>
<dbReference type="SUPFAM" id="SSF52540">
    <property type="entry name" value="P-loop containing nucleoside triphosphate hydrolases"/>
    <property type="match status" value="1"/>
</dbReference>
<dbReference type="AlphaFoldDB" id="A0A1X0DN35"/>
<dbReference type="EMBL" id="MVHS01000003">
    <property type="protein sequence ID" value="ORA73559.1"/>
    <property type="molecule type" value="Genomic_DNA"/>
</dbReference>
<dbReference type="PANTHER" id="PTHR41259:SF1">
    <property type="entry name" value="DOUBLE-STRAND BREAK REPAIR RAD50 ATPASE, PUTATIVE-RELATED"/>
    <property type="match status" value="1"/>
</dbReference>
<feature type="domain" description="Endonuclease GajA/Old nuclease/RecF-like AAA" evidence="3">
    <location>
        <begin position="1"/>
        <end position="60"/>
    </location>
</feature>
<sequence length="875" mass="92447">MIIHRLTLTNYRGIGRREVTFAERGVTLVSGANEIGKSSMIEALDLLLEVKDRSTKKEVKAVKPTHLDAGAEVEAEISSGPYRFVYRKRFHKQAETSLTVLAPAREQVTGDEAHDRVRAILAETVDTGLWQAQRVLQSASTAPVDLASCDALTRALDLAAGDLDEAVLSGDEPALLDRIDAEYARYFTATGRPTGEWAKAIADLDAARAEVGRCAAAVAEVDARLHSHAELTEQITTLRGDREAVADRLAAARKAAAATAALAGRCDAAATAATTARATATIAATGHADRLRLCTEAAERCTAERAVRAAATVAGEAEDTARQVTDAAAAEAELAAAELAAVTARAAAAAEQLERLRRRDDAERLAGRLERIDAARAELAAAEALLSVNTLTDSRFREIEAADSAVRTAEAQADVTATGLELTAETDVDVELDGTPLHLAPGSARAMRLGAATELRVPGGLTIRITPPAAAAEGHARLVAAGTRLADVLAAAGVADVVAAAARHDERRELDARCAGLRAAVTGLCADEDPDRLREQLAVLRAELAPTDTTEPMDLAEARAASEAAAAELAAATRRLDVARAATAEATARLNERVAQAAVALAAVQTATVERTAADHRLAQARTERGDDELAAVAASATETASTAEQDLHRLQLELAAAHPETVAAELDAAEDRAHQLDDALTDRQAALRDVTVELALFGTEGRTSRLDAAEMALEHATRDHARIGDRARSVQTLRSVMTRHRSNTQLRYVEPFRNEVQRLGRSVFGPTFEVEIDPDLRIRNRTLDGATVPYESLSGGAKEQLGILTRLAVAALVGQDDAVPVLIDDALGFTDPQRLSRMGAVFDLAGSGGQVIVLTCSPSRFDSVPTAHRVELSA</sequence>
<dbReference type="Proteomes" id="UP000192801">
    <property type="component" value="Unassembled WGS sequence"/>
</dbReference>
<dbReference type="Gene3D" id="3.40.50.300">
    <property type="entry name" value="P-loop containing nucleotide triphosphate hydrolases"/>
    <property type="match status" value="2"/>
</dbReference>
<dbReference type="InterPro" id="IPR041685">
    <property type="entry name" value="AAA_GajA/Old/RecF-like"/>
</dbReference>
<gene>
    <name evidence="4" type="ORF">BST26_01895</name>
</gene>